<evidence type="ECO:0008006" key="9">
    <source>
        <dbReference type="Google" id="ProtNLM"/>
    </source>
</evidence>
<keyword evidence="4" id="KW-0234">DNA repair</keyword>
<evidence type="ECO:0000256" key="2">
    <source>
        <dbReference type="ARBA" id="ARBA00010991"/>
    </source>
</evidence>
<proteinExistence type="inferred from homology"/>
<keyword evidence="8" id="KW-1185">Reference proteome</keyword>
<comment type="subcellular location">
    <subcellularLocation>
        <location evidence="1">Nucleus</location>
    </subcellularLocation>
</comment>
<dbReference type="PANTHER" id="PTHR10870">
    <property type="entry name" value="CELL CYCLE CHECKPOINT PROTEIN RAD1"/>
    <property type="match status" value="1"/>
</dbReference>
<dbReference type="STRING" id="765440.A0A0C3CCS9"/>
<dbReference type="PANTHER" id="PTHR10870:SF0">
    <property type="entry name" value="CELL CYCLE CHECKPOINT PROTEIN RAD1"/>
    <property type="match status" value="1"/>
</dbReference>
<name>A0A0C3CCS9_PILCF</name>
<dbReference type="InterPro" id="IPR003021">
    <property type="entry name" value="Rad1_Rec1_Rad17"/>
</dbReference>
<evidence type="ECO:0000313" key="8">
    <source>
        <dbReference type="Proteomes" id="UP000054166"/>
    </source>
</evidence>
<dbReference type="GO" id="GO:0006281">
    <property type="term" value="P:DNA repair"/>
    <property type="evidence" value="ECO:0007669"/>
    <property type="project" value="UniProtKB-KW"/>
</dbReference>
<dbReference type="GO" id="GO:0030896">
    <property type="term" value="C:checkpoint clamp complex"/>
    <property type="evidence" value="ECO:0007669"/>
    <property type="project" value="TreeGrafter"/>
</dbReference>
<dbReference type="InParanoid" id="A0A0C3CCS9"/>
<dbReference type="Pfam" id="PF02144">
    <property type="entry name" value="Rad1"/>
    <property type="match status" value="1"/>
</dbReference>
<organism evidence="7 8">
    <name type="scientific">Piloderma croceum (strain F 1598)</name>
    <dbReference type="NCBI Taxonomy" id="765440"/>
    <lineage>
        <taxon>Eukaryota</taxon>
        <taxon>Fungi</taxon>
        <taxon>Dikarya</taxon>
        <taxon>Basidiomycota</taxon>
        <taxon>Agaricomycotina</taxon>
        <taxon>Agaricomycetes</taxon>
        <taxon>Agaricomycetidae</taxon>
        <taxon>Atheliales</taxon>
        <taxon>Atheliaceae</taxon>
        <taxon>Piloderma</taxon>
    </lineage>
</organism>
<dbReference type="AlphaFoldDB" id="A0A0C3CCS9"/>
<dbReference type="GO" id="GO:0000077">
    <property type="term" value="P:DNA damage checkpoint signaling"/>
    <property type="evidence" value="ECO:0007669"/>
    <property type="project" value="InterPro"/>
</dbReference>
<protein>
    <recommendedName>
        <fullName evidence="9">Rad1-domain-containing protein</fullName>
    </recommendedName>
</protein>
<dbReference type="InterPro" id="IPR046938">
    <property type="entry name" value="DNA_clamp_sf"/>
</dbReference>
<evidence type="ECO:0000256" key="6">
    <source>
        <dbReference type="SAM" id="MobiDB-lite"/>
    </source>
</evidence>
<dbReference type="Gene3D" id="3.70.10.10">
    <property type="match status" value="1"/>
</dbReference>
<evidence type="ECO:0000256" key="4">
    <source>
        <dbReference type="ARBA" id="ARBA00023204"/>
    </source>
</evidence>
<reference evidence="7 8" key="1">
    <citation type="submission" date="2014-04" db="EMBL/GenBank/DDBJ databases">
        <authorList>
            <consortium name="DOE Joint Genome Institute"/>
            <person name="Kuo A."/>
            <person name="Tarkka M."/>
            <person name="Buscot F."/>
            <person name="Kohler A."/>
            <person name="Nagy L.G."/>
            <person name="Floudas D."/>
            <person name="Copeland A."/>
            <person name="Barry K.W."/>
            <person name="Cichocki N."/>
            <person name="Veneault-Fourrey C."/>
            <person name="LaButti K."/>
            <person name="Lindquist E.A."/>
            <person name="Lipzen A."/>
            <person name="Lundell T."/>
            <person name="Morin E."/>
            <person name="Murat C."/>
            <person name="Sun H."/>
            <person name="Tunlid A."/>
            <person name="Henrissat B."/>
            <person name="Grigoriev I.V."/>
            <person name="Hibbett D.S."/>
            <person name="Martin F."/>
            <person name="Nordberg H.P."/>
            <person name="Cantor M.N."/>
            <person name="Hua S.X."/>
        </authorList>
    </citation>
    <scope>NUCLEOTIDE SEQUENCE [LARGE SCALE GENOMIC DNA]</scope>
    <source>
        <strain evidence="7 8">F 1598</strain>
    </source>
</reference>
<dbReference type="EMBL" id="KN832979">
    <property type="protein sequence ID" value="KIM87487.1"/>
    <property type="molecule type" value="Genomic_DNA"/>
</dbReference>
<evidence type="ECO:0000256" key="5">
    <source>
        <dbReference type="ARBA" id="ARBA00023242"/>
    </source>
</evidence>
<evidence type="ECO:0000256" key="1">
    <source>
        <dbReference type="ARBA" id="ARBA00004123"/>
    </source>
</evidence>
<feature type="region of interest" description="Disordered" evidence="6">
    <location>
        <begin position="72"/>
        <end position="97"/>
    </location>
</feature>
<reference evidence="8" key="2">
    <citation type="submission" date="2015-01" db="EMBL/GenBank/DDBJ databases">
        <title>Evolutionary Origins and Diversification of the Mycorrhizal Mutualists.</title>
        <authorList>
            <consortium name="DOE Joint Genome Institute"/>
            <consortium name="Mycorrhizal Genomics Consortium"/>
            <person name="Kohler A."/>
            <person name="Kuo A."/>
            <person name="Nagy L.G."/>
            <person name="Floudas D."/>
            <person name="Copeland A."/>
            <person name="Barry K.W."/>
            <person name="Cichocki N."/>
            <person name="Veneault-Fourrey C."/>
            <person name="LaButti K."/>
            <person name="Lindquist E.A."/>
            <person name="Lipzen A."/>
            <person name="Lundell T."/>
            <person name="Morin E."/>
            <person name="Murat C."/>
            <person name="Riley R."/>
            <person name="Ohm R."/>
            <person name="Sun H."/>
            <person name="Tunlid A."/>
            <person name="Henrissat B."/>
            <person name="Grigoriev I.V."/>
            <person name="Hibbett D.S."/>
            <person name="Martin F."/>
        </authorList>
    </citation>
    <scope>NUCLEOTIDE SEQUENCE [LARGE SCALE GENOMIC DNA]</scope>
    <source>
        <strain evidence="8">F 1598</strain>
    </source>
</reference>
<keyword evidence="5" id="KW-0539">Nucleus</keyword>
<dbReference type="SUPFAM" id="SSF55979">
    <property type="entry name" value="DNA clamp"/>
    <property type="match status" value="1"/>
</dbReference>
<evidence type="ECO:0000256" key="3">
    <source>
        <dbReference type="ARBA" id="ARBA00022763"/>
    </source>
</evidence>
<dbReference type="HOGENOM" id="CLU_035332_1_0_1"/>
<sequence>MSQDQPLKPVLSASVHDVRHFAALLRGVNFANRATVTISKAGLVINVEEARTLLGTAYVNADLFDEYTFSHPTSHSVRNRQSQSPPSSPAENPEDEQEVNVAFEIPLNTLIECLNIFGTAGALPNSNTHNGKKERKWRRVDDDDDEGRFGEERETRTGPIDNYFSRGKDEKKTGMRMSFLGAGYPLTLLIAEDSTGPTTTCEITTFDPEPSLELPFDSETTVLKIILKSSWLRDALLELDPSCDKLTFIGNPPHPPNSSMGASVKPMLRIQAAGTFGSTEMDYPNDKEVLESFACTHPLSVSYHTAHISRTARALASSTKTSLRIDERGLLSLQFLMPSAGVGGAKKGTDAFIEFRCLALDSDL</sequence>
<dbReference type="PRINTS" id="PR01245">
    <property type="entry name" value="RAD1REC1"/>
</dbReference>
<comment type="similarity">
    <text evidence="2">Belongs to the rad1 family.</text>
</comment>
<evidence type="ECO:0000313" key="7">
    <source>
        <dbReference type="EMBL" id="KIM87487.1"/>
    </source>
</evidence>
<keyword evidence="3" id="KW-0227">DNA damage</keyword>
<feature type="compositionally biased region" description="Basic and acidic residues" evidence="6">
    <location>
        <begin position="147"/>
        <end position="156"/>
    </location>
</feature>
<dbReference type="FunCoup" id="A0A0C3CCS9">
    <property type="interactions" value="544"/>
</dbReference>
<dbReference type="OrthoDB" id="337581at2759"/>
<accession>A0A0C3CCS9</accession>
<feature type="region of interest" description="Disordered" evidence="6">
    <location>
        <begin position="124"/>
        <end position="168"/>
    </location>
</feature>
<dbReference type="Proteomes" id="UP000054166">
    <property type="component" value="Unassembled WGS sequence"/>
</dbReference>
<gene>
    <name evidence="7" type="ORF">PILCRDRAFT_815006</name>
</gene>